<evidence type="ECO:0000256" key="11">
    <source>
        <dbReference type="ARBA" id="ARBA00022963"/>
    </source>
</evidence>
<keyword evidence="9 17" id="KW-0378">Hydrolase</keyword>
<feature type="region of interest" description="Disordered" evidence="18">
    <location>
        <begin position="173"/>
        <end position="204"/>
    </location>
</feature>
<keyword evidence="20" id="KW-1185">Reference proteome</keyword>
<comment type="caution">
    <text evidence="19">The sequence shown here is derived from an EMBL/GenBank/DDBJ whole genome shotgun (WGS) entry which is preliminary data.</text>
</comment>
<comment type="catalytic activity">
    <reaction evidence="2 17">
        <text>a 1,2-diacyl-sn-glycero-3-phosphocholine + H2O = a 1-acyl-sn-glycero-3-phosphocholine + a fatty acid + H(+)</text>
        <dbReference type="Rhea" id="RHEA:15801"/>
        <dbReference type="ChEBI" id="CHEBI:15377"/>
        <dbReference type="ChEBI" id="CHEBI:15378"/>
        <dbReference type="ChEBI" id="CHEBI:28868"/>
        <dbReference type="ChEBI" id="CHEBI:57643"/>
        <dbReference type="ChEBI" id="CHEBI:58168"/>
        <dbReference type="EC" id="3.1.1.4"/>
    </reaction>
</comment>
<dbReference type="GO" id="GO:0008970">
    <property type="term" value="F:phospholipase A1 activity"/>
    <property type="evidence" value="ECO:0007669"/>
    <property type="project" value="UniProtKB-EC"/>
</dbReference>
<feature type="binding site" description="in dimeric form" evidence="16">
    <location>
        <position position="311"/>
    </location>
    <ligand>
        <name>Ca(2+)</name>
        <dbReference type="ChEBI" id="CHEBI:29108"/>
        <label>1</label>
    </ligand>
</feature>
<keyword evidence="10 16" id="KW-0106">Calcium</keyword>
<comment type="similarity">
    <text evidence="3 17">Belongs to the phospholipase A1 family.</text>
</comment>
<keyword evidence="11 17" id="KW-0442">Lipid degradation</keyword>
<evidence type="ECO:0000256" key="8">
    <source>
        <dbReference type="ARBA" id="ARBA00022729"/>
    </source>
</evidence>
<dbReference type="GO" id="GO:0009279">
    <property type="term" value="C:cell outer membrane"/>
    <property type="evidence" value="ECO:0007669"/>
    <property type="project" value="UniProtKB-SubCell"/>
</dbReference>
<keyword evidence="6" id="KW-0812">Transmembrane</keyword>
<dbReference type="GO" id="GO:0016042">
    <property type="term" value="P:lipid catabolic process"/>
    <property type="evidence" value="ECO:0007669"/>
    <property type="project" value="UniProtKB-KW"/>
</dbReference>
<proteinExistence type="inferred from homology"/>
<evidence type="ECO:0000256" key="2">
    <source>
        <dbReference type="ARBA" id="ARBA00001604"/>
    </source>
</evidence>
<dbReference type="Pfam" id="PF02253">
    <property type="entry name" value="PLA1"/>
    <property type="match status" value="1"/>
</dbReference>
<evidence type="ECO:0000256" key="16">
    <source>
        <dbReference type="PIRSR" id="PIRSR603187-2"/>
    </source>
</evidence>
<gene>
    <name evidence="19" type="ORF">IQ35_03727</name>
</gene>
<evidence type="ECO:0000313" key="20">
    <source>
        <dbReference type="Proteomes" id="UP000316624"/>
    </source>
</evidence>
<name>A0A562K3R7_SPHWJ</name>
<evidence type="ECO:0000256" key="3">
    <source>
        <dbReference type="ARBA" id="ARBA00010525"/>
    </source>
</evidence>
<dbReference type="GO" id="GO:0046872">
    <property type="term" value="F:metal ion binding"/>
    <property type="evidence" value="ECO:0007669"/>
    <property type="project" value="UniProtKB-KW"/>
</dbReference>
<keyword evidence="13" id="KW-0472">Membrane</keyword>
<keyword evidence="14 17" id="KW-0998">Cell outer membrane</keyword>
<comment type="subcellular location">
    <subcellularLocation>
        <location evidence="17">Cell outer membrane</location>
        <topology evidence="17">Multi-pass membrane protein</topology>
    </subcellularLocation>
    <text evidence="17">One of the very few enzymes located there.</text>
</comment>
<dbReference type="Proteomes" id="UP000316624">
    <property type="component" value="Unassembled WGS sequence"/>
</dbReference>
<feature type="binding site" description="in dimeric form" evidence="16">
    <location>
        <position position="316"/>
    </location>
    <ligand>
        <name>Ca(2+)</name>
        <dbReference type="ChEBI" id="CHEBI:29108"/>
        <label>1</label>
    </ligand>
</feature>
<evidence type="ECO:0000256" key="9">
    <source>
        <dbReference type="ARBA" id="ARBA00022801"/>
    </source>
</evidence>
<comment type="subunit">
    <text evidence="4 17">Homodimer; dimerization is reversible, and the dimeric form is the active one.</text>
</comment>
<evidence type="ECO:0000256" key="7">
    <source>
        <dbReference type="ARBA" id="ARBA00022723"/>
    </source>
</evidence>
<evidence type="ECO:0000256" key="6">
    <source>
        <dbReference type="ARBA" id="ARBA00022692"/>
    </source>
</evidence>
<dbReference type="AlphaFoldDB" id="A0A562K3R7"/>
<evidence type="ECO:0000256" key="1">
    <source>
        <dbReference type="ARBA" id="ARBA00000111"/>
    </source>
</evidence>
<keyword evidence="8" id="KW-0732">Signal</keyword>
<evidence type="ECO:0000256" key="17">
    <source>
        <dbReference type="RuleBase" id="RU366027"/>
    </source>
</evidence>
<evidence type="ECO:0000256" key="18">
    <source>
        <dbReference type="SAM" id="MobiDB-lite"/>
    </source>
</evidence>
<comment type="cofactor">
    <cofactor evidence="17">
        <name>Ca(2+)</name>
        <dbReference type="ChEBI" id="CHEBI:29108"/>
    </cofactor>
    <text evidence="17">Binds 1 Ca(2+) ion per monomer. In the dimeric form the Ca(2+) is bound by different amino acids with binding of each Ca(2+) shared with ligands coming from each monomer. The Ca(2+) ion may have a role in catalysis.</text>
</comment>
<dbReference type="EC" id="3.1.1.4" evidence="17"/>
<keyword evidence="12 17" id="KW-0443">Lipid metabolism</keyword>
<comment type="catalytic activity">
    <reaction evidence="1 17">
        <text>a 1,2-diacyl-sn-glycero-3-phosphocholine + H2O = a 2-acyl-sn-glycero-3-phosphocholine + a fatty acid + H(+)</text>
        <dbReference type="Rhea" id="RHEA:18689"/>
        <dbReference type="ChEBI" id="CHEBI:15377"/>
        <dbReference type="ChEBI" id="CHEBI:15378"/>
        <dbReference type="ChEBI" id="CHEBI:28868"/>
        <dbReference type="ChEBI" id="CHEBI:57643"/>
        <dbReference type="ChEBI" id="CHEBI:57875"/>
        <dbReference type="EC" id="3.1.1.32"/>
    </reaction>
</comment>
<feature type="binding site" description="in dimeric form" evidence="16">
    <location>
        <position position="352"/>
    </location>
    <ligand>
        <name>Ca(2+)</name>
        <dbReference type="ChEBI" id="CHEBI:29108"/>
        <label>1</label>
    </ligand>
</feature>
<dbReference type="PANTHER" id="PTHR40457">
    <property type="entry name" value="PHOSPHOLIPASE A1"/>
    <property type="match status" value="1"/>
</dbReference>
<dbReference type="PRINTS" id="PR01486">
    <property type="entry name" value="PHPHLIPASEA1"/>
</dbReference>
<dbReference type="Gene3D" id="2.40.230.10">
    <property type="entry name" value="Phospholipase A1"/>
    <property type="match status" value="1"/>
</dbReference>
<dbReference type="InterPro" id="IPR036541">
    <property type="entry name" value="PLipase_A1_sf"/>
</dbReference>
<dbReference type="GO" id="GO:0004623">
    <property type="term" value="F:phospholipase A2 activity"/>
    <property type="evidence" value="ECO:0007669"/>
    <property type="project" value="UniProtKB-EC"/>
</dbReference>
<evidence type="ECO:0000256" key="13">
    <source>
        <dbReference type="ARBA" id="ARBA00023136"/>
    </source>
</evidence>
<reference evidence="19 20" key="1">
    <citation type="journal article" date="2015" name="Stand. Genomic Sci.">
        <title>Genomic Encyclopedia of Bacterial and Archaeal Type Strains, Phase III: the genomes of soil and plant-associated and newly described type strains.</title>
        <authorList>
            <person name="Whitman W.B."/>
            <person name="Woyke T."/>
            <person name="Klenk H.P."/>
            <person name="Zhou Y."/>
            <person name="Lilburn T.G."/>
            <person name="Beck B.J."/>
            <person name="De Vos P."/>
            <person name="Vandamme P."/>
            <person name="Eisen J.A."/>
            <person name="Garrity G."/>
            <person name="Hugenholtz P."/>
            <person name="Kyrpides N.C."/>
        </authorList>
    </citation>
    <scope>NUCLEOTIDE SEQUENCE [LARGE SCALE GENOMIC DNA]</scope>
    <source>
        <strain evidence="19 20">CGMCC 1.7748</strain>
    </source>
</reference>
<evidence type="ECO:0000256" key="15">
    <source>
        <dbReference type="PIRSR" id="PIRSR603187-1"/>
    </source>
</evidence>
<evidence type="ECO:0000256" key="12">
    <source>
        <dbReference type="ARBA" id="ARBA00023098"/>
    </source>
</evidence>
<protein>
    <recommendedName>
        <fullName evidence="17">Phospholipase A1</fullName>
        <ecNumber evidence="17">3.1.1.32</ecNumber>
        <ecNumber evidence="17">3.1.1.4</ecNumber>
    </recommendedName>
    <alternativeName>
        <fullName evidence="17">Phosphatidylcholine 1-acylhydrolase</fullName>
    </alternativeName>
</protein>
<dbReference type="PANTHER" id="PTHR40457:SF1">
    <property type="entry name" value="PHOSPHOLIPASE A1"/>
    <property type="match status" value="1"/>
</dbReference>
<dbReference type="InterPro" id="IPR003187">
    <property type="entry name" value="PLipase_A1"/>
</dbReference>
<evidence type="ECO:0000313" key="19">
    <source>
        <dbReference type="EMBL" id="TWH90081.1"/>
    </source>
</evidence>
<sequence>MVATCRFCRHFLQLLKMTIANNFWLLVRDFFPHNRVMRFAATIAMMPLAIAAAQAMAQTAPRMLVSNIAPAEEPGNMRVEVTVLNPGPEPKASSLPDRIPAELTTNDQRMPVTLERSHPSPGQTIAPGGFIQAQYLLRLPAESRHGPSLTLSLMTGSASGYAFALPEAGTAMAAAPDTGQQASADPASVAETSEPPSAKPDRGNAFLGNLSSYAPIYAVYGPGTNSDGRIQISFKYQLFGDPGAVGGDNPLINGIHFAYTQRLFWDLGAHSSPFRNIDYMPEVFYLLPAAPVGKQIALGGQAGIRHESNGRDGLASRSLNAMYIQPVATVPVGKYTLSLGPRLSFYVGSLADNPDIKRYRGNTSLFAEIGRDDGLRLSTNSRFNFSSGKGAIDAELSYPLDRIIDSNLNLYIFGQGFAGYGENLLDYNRKITRLRIGIGIVR</sequence>
<dbReference type="EMBL" id="VLKK01000027">
    <property type="protein sequence ID" value="TWH90081.1"/>
    <property type="molecule type" value="Genomic_DNA"/>
</dbReference>
<feature type="active site" description="Nucleophile" evidence="15">
    <location>
        <position position="308"/>
    </location>
</feature>
<keyword evidence="5" id="KW-1134">Transmembrane beta strand</keyword>
<organism evidence="19 20">
    <name type="scientific">Sphingobium wenxiniae (strain DSM 21828 / CGMCC 1.7748 / JZ-1)</name>
    <dbReference type="NCBI Taxonomy" id="595605"/>
    <lineage>
        <taxon>Bacteria</taxon>
        <taxon>Pseudomonadati</taxon>
        <taxon>Pseudomonadota</taxon>
        <taxon>Alphaproteobacteria</taxon>
        <taxon>Sphingomonadales</taxon>
        <taxon>Sphingomonadaceae</taxon>
        <taxon>Sphingobium</taxon>
    </lineage>
</organism>
<evidence type="ECO:0000256" key="10">
    <source>
        <dbReference type="ARBA" id="ARBA00022837"/>
    </source>
</evidence>
<accession>A0A562K3R7</accession>
<evidence type="ECO:0000256" key="4">
    <source>
        <dbReference type="ARBA" id="ARBA00011702"/>
    </source>
</evidence>
<evidence type="ECO:0000256" key="5">
    <source>
        <dbReference type="ARBA" id="ARBA00022452"/>
    </source>
</evidence>
<dbReference type="EC" id="3.1.1.32" evidence="17"/>
<feature type="binding site" description="in dimeric form" evidence="16">
    <location>
        <position position="271"/>
    </location>
    <ligand>
        <name>Ca(2+)</name>
        <dbReference type="ChEBI" id="CHEBI:29108"/>
        <label>1</label>
    </ligand>
</feature>
<keyword evidence="7 16" id="KW-0479">Metal-binding</keyword>
<feature type="active site" description="Proton acceptor" evidence="15">
    <location>
        <position position="306"/>
    </location>
</feature>
<evidence type="ECO:0000256" key="14">
    <source>
        <dbReference type="ARBA" id="ARBA00023237"/>
    </source>
</evidence>
<dbReference type="SUPFAM" id="SSF56931">
    <property type="entry name" value="Outer membrane phospholipase A (OMPLA)"/>
    <property type="match status" value="1"/>
</dbReference>
<comment type="function">
    <text evidence="17">Hydrolysis of phosphatidylcholine with phospholipase A2 (EC 3.1.1.4) and phospholipase A1 (EC 3.1.1.32) activities.</text>
</comment>